<feature type="region of interest" description="Disordered" evidence="1">
    <location>
        <begin position="1"/>
        <end position="28"/>
    </location>
</feature>
<evidence type="ECO:0000256" key="1">
    <source>
        <dbReference type="SAM" id="MobiDB-lite"/>
    </source>
</evidence>
<evidence type="ECO:0000313" key="3">
    <source>
        <dbReference type="EMBL" id="CUS36167.1"/>
    </source>
</evidence>
<gene>
    <name evidence="3" type="ORF">COMA1_20676</name>
</gene>
<feature type="transmembrane region" description="Helical" evidence="2">
    <location>
        <begin position="60"/>
        <end position="80"/>
    </location>
</feature>
<proteinExistence type="predicted"/>
<dbReference type="Proteomes" id="UP000199032">
    <property type="component" value="Unassembled WGS sequence"/>
</dbReference>
<reference evidence="3 4" key="1">
    <citation type="submission" date="2015-10" db="EMBL/GenBank/DDBJ databases">
        <authorList>
            <person name="Gilbert D.G."/>
        </authorList>
    </citation>
    <scope>NUCLEOTIDE SEQUENCE [LARGE SCALE GENOMIC DNA]</scope>
    <source>
        <strain evidence="3">COMA1</strain>
    </source>
</reference>
<dbReference type="AlphaFoldDB" id="A0A0S4LEY9"/>
<keyword evidence="2" id="KW-1133">Transmembrane helix</keyword>
<feature type="transmembrane region" description="Helical" evidence="2">
    <location>
        <begin position="33"/>
        <end position="53"/>
    </location>
</feature>
<name>A0A0S4LEY9_9BACT</name>
<keyword evidence="4" id="KW-1185">Reference proteome</keyword>
<dbReference type="OrthoDB" id="9794625at2"/>
<organism evidence="3 4">
    <name type="scientific">Candidatus Nitrospira nitrosa</name>
    <dbReference type="NCBI Taxonomy" id="1742972"/>
    <lineage>
        <taxon>Bacteria</taxon>
        <taxon>Pseudomonadati</taxon>
        <taxon>Nitrospirota</taxon>
        <taxon>Nitrospiria</taxon>
        <taxon>Nitrospirales</taxon>
        <taxon>Nitrospiraceae</taxon>
        <taxon>Nitrospira</taxon>
    </lineage>
</organism>
<feature type="transmembrane region" description="Helical" evidence="2">
    <location>
        <begin position="86"/>
        <end position="103"/>
    </location>
</feature>
<dbReference type="EMBL" id="CZQA01000008">
    <property type="protein sequence ID" value="CUS36167.1"/>
    <property type="molecule type" value="Genomic_DNA"/>
</dbReference>
<dbReference type="RefSeq" id="WP_090748733.1">
    <property type="nucleotide sequence ID" value="NZ_CZQA01000008.1"/>
</dbReference>
<evidence type="ECO:0000256" key="2">
    <source>
        <dbReference type="SAM" id="Phobius"/>
    </source>
</evidence>
<feature type="transmembrane region" description="Helical" evidence="2">
    <location>
        <begin position="115"/>
        <end position="130"/>
    </location>
</feature>
<protein>
    <submittedName>
        <fullName evidence="3">Uncharacterized protein</fullName>
    </submittedName>
</protein>
<accession>A0A0S4LEY9</accession>
<sequence length="137" mass="15170">MAPSDFPSHHEAPERSSPSTEPEEPPENSEHQVHVIGLMVGTALMFIGFLNVFLSISGGFEINIVPFLIYFGGLAVWANAAVETPAIRYGVMATAVALALGLFQYGEVLFWHKQLLFWITIIIVMYFMFVEPKKPAA</sequence>
<keyword evidence="2" id="KW-0472">Membrane</keyword>
<dbReference type="STRING" id="1742972.COMA1_20676"/>
<keyword evidence="2" id="KW-0812">Transmembrane</keyword>
<evidence type="ECO:0000313" key="4">
    <source>
        <dbReference type="Proteomes" id="UP000199032"/>
    </source>
</evidence>